<keyword evidence="3" id="KW-1185">Reference proteome</keyword>
<proteinExistence type="predicted"/>
<evidence type="ECO:0000256" key="1">
    <source>
        <dbReference type="SAM" id="MobiDB-lite"/>
    </source>
</evidence>
<organism evidence="2 3">
    <name type="scientific">Paraburkholderia sejongensis</name>
    <dbReference type="NCBI Taxonomy" id="2886946"/>
    <lineage>
        <taxon>Bacteria</taxon>
        <taxon>Pseudomonadati</taxon>
        <taxon>Pseudomonadota</taxon>
        <taxon>Betaproteobacteria</taxon>
        <taxon>Burkholderiales</taxon>
        <taxon>Burkholderiaceae</taxon>
        <taxon>Paraburkholderia</taxon>
    </lineage>
</organism>
<dbReference type="Proteomes" id="UP001431019">
    <property type="component" value="Unassembled WGS sequence"/>
</dbReference>
<gene>
    <name evidence="2" type="ORF">LJ656_08920</name>
</gene>
<feature type="region of interest" description="Disordered" evidence="1">
    <location>
        <begin position="19"/>
        <end position="51"/>
    </location>
</feature>
<dbReference type="RefSeq" id="WP_230508926.1">
    <property type="nucleotide sequence ID" value="NZ_JAJITD010000004.1"/>
</dbReference>
<reference evidence="2 3" key="1">
    <citation type="submission" date="2021-11" db="EMBL/GenBank/DDBJ databases">
        <authorList>
            <person name="Oh E.-T."/>
            <person name="Kim S.-B."/>
        </authorList>
    </citation>
    <scope>NUCLEOTIDE SEQUENCE [LARGE SCALE GENOMIC DNA]</scope>
    <source>
        <strain evidence="2 3">MMS20-SJTR3</strain>
    </source>
</reference>
<sequence>MPRDVRDIQGISGCVVRTDVKDDEGNPVSNVPYRILDSGKPIQSGVTNSQGMTERIETSRLEHVTLELENEL</sequence>
<protein>
    <submittedName>
        <fullName evidence="2">Uncharacterized protein</fullName>
    </submittedName>
</protein>
<dbReference type="EMBL" id="JAJITD010000004">
    <property type="protein sequence ID" value="MCC8392708.1"/>
    <property type="molecule type" value="Genomic_DNA"/>
</dbReference>
<name>A0ABS8JS23_9BURK</name>
<evidence type="ECO:0000313" key="3">
    <source>
        <dbReference type="Proteomes" id="UP001431019"/>
    </source>
</evidence>
<evidence type="ECO:0000313" key="2">
    <source>
        <dbReference type="EMBL" id="MCC8392708.1"/>
    </source>
</evidence>
<accession>A0ABS8JS23</accession>
<comment type="caution">
    <text evidence="2">The sequence shown here is derived from an EMBL/GenBank/DDBJ whole genome shotgun (WGS) entry which is preliminary data.</text>
</comment>